<dbReference type="SUPFAM" id="SSF53254">
    <property type="entry name" value="Phosphoglycerate mutase-like"/>
    <property type="match status" value="1"/>
</dbReference>
<reference evidence="1" key="2">
    <citation type="submission" date="2023-01" db="EMBL/GenBank/DDBJ databases">
        <authorList>
            <person name="Sun Q."/>
            <person name="Evtushenko L."/>
        </authorList>
    </citation>
    <scope>NUCLEOTIDE SEQUENCE</scope>
    <source>
        <strain evidence="1">VKM Ac-1401</strain>
    </source>
</reference>
<dbReference type="InterPro" id="IPR013078">
    <property type="entry name" value="His_Pase_superF_clade-1"/>
</dbReference>
<dbReference type="PROSITE" id="PS00175">
    <property type="entry name" value="PG_MUTASE"/>
    <property type="match status" value="1"/>
</dbReference>
<dbReference type="PANTHER" id="PTHR48100">
    <property type="entry name" value="BROAD-SPECIFICITY PHOSPHATASE YOR283W-RELATED"/>
    <property type="match status" value="1"/>
</dbReference>
<dbReference type="Proteomes" id="UP001142372">
    <property type="component" value="Unassembled WGS sequence"/>
</dbReference>
<dbReference type="SMART" id="SM00855">
    <property type="entry name" value="PGAM"/>
    <property type="match status" value="1"/>
</dbReference>
<dbReference type="RefSeq" id="WP_271176928.1">
    <property type="nucleotide sequence ID" value="NZ_BAAAJO010000005.1"/>
</dbReference>
<dbReference type="GO" id="GO:0016791">
    <property type="term" value="F:phosphatase activity"/>
    <property type="evidence" value="ECO:0007669"/>
    <property type="project" value="TreeGrafter"/>
</dbReference>
<dbReference type="AlphaFoldDB" id="A0A9W6HA56"/>
<sequence>MRLLLIRHGQTPDNVRGAIGTIAPGPRLTALGTRQAKALPAALADQRIDALSVSTLVRTQLTARPLAAARGLKPLVIDGLREIQAGDLEGKHDRDSVAIYLKTFLAWASGQLDARMPGAESGHEFFRRYDAAVERAIAADASGDAGRTVAVVSHGAAIRTWVGLRAGNIEADFVREHMLSNTGLVVVDGDPESGWRLLDWESEPVGGEELAEHAVGEDPTGEAF</sequence>
<keyword evidence="2" id="KW-1185">Reference proteome</keyword>
<dbReference type="Gene3D" id="3.40.50.1240">
    <property type="entry name" value="Phosphoglycerate mutase-like"/>
    <property type="match status" value="1"/>
</dbReference>
<accession>A0A9W6HA56</accession>
<proteinExistence type="predicted"/>
<dbReference type="InterPro" id="IPR001345">
    <property type="entry name" value="PG/BPGM_mutase_AS"/>
</dbReference>
<keyword evidence="1" id="KW-0413">Isomerase</keyword>
<protein>
    <submittedName>
        <fullName evidence="1">Isomerase</fullName>
    </submittedName>
</protein>
<dbReference type="GO" id="GO:0016853">
    <property type="term" value="F:isomerase activity"/>
    <property type="evidence" value="ECO:0007669"/>
    <property type="project" value="UniProtKB-KW"/>
</dbReference>
<dbReference type="InterPro" id="IPR029033">
    <property type="entry name" value="His_PPase_superfam"/>
</dbReference>
<name>A0A9W6HA56_9MICO</name>
<dbReference type="CDD" id="cd07067">
    <property type="entry name" value="HP_PGM_like"/>
    <property type="match status" value="1"/>
</dbReference>
<dbReference type="Pfam" id="PF00300">
    <property type="entry name" value="His_Phos_1"/>
    <property type="match status" value="1"/>
</dbReference>
<dbReference type="InterPro" id="IPR050275">
    <property type="entry name" value="PGM_Phosphatase"/>
</dbReference>
<evidence type="ECO:0000313" key="2">
    <source>
        <dbReference type="Proteomes" id="UP001142372"/>
    </source>
</evidence>
<gene>
    <name evidence="1" type="ORF">GCM10017584_18430</name>
</gene>
<evidence type="ECO:0000313" key="1">
    <source>
        <dbReference type="EMBL" id="GLJ76269.1"/>
    </source>
</evidence>
<dbReference type="GO" id="GO:0005737">
    <property type="term" value="C:cytoplasm"/>
    <property type="evidence" value="ECO:0007669"/>
    <property type="project" value="TreeGrafter"/>
</dbReference>
<dbReference type="EMBL" id="BSEN01000006">
    <property type="protein sequence ID" value="GLJ76269.1"/>
    <property type="molecule type" value="Genomic_DNA"/>
</dbReference>
<comment type="caution">
    <text evidence="1">The sequence shown here is derived from an EMBL/GenBank/DDBJ whole genome shotgun (WGS) entry which is preliminary data.</text>
</comment>
<reference evidence="1" key="1">
    <citation type="journal article" date="2014" name="Int. J. Syst. Evol. Microbiol.">
        <title>Complete genome sequence of Corynebacterium casei LMG S-19264T (=DSM 44701T), isolated from a smear-ripened cheese.</title>
        <authorList>
            <consortium name="US DOE Joint Genome Institute (JGI-PGF)"/>
            <person name="Walter F."/>
            <person name="Albersmeier A."/>
            <person name="Kalinowski J."/>
            <person name="Ruckert C."/>
        </authorList>
    </citation>
    <scope>NUCLEOTIDE SEQUENCE</scope>
    <source>
        <strain evidence="1">VKM Ac-1401</strain>
    </source>
</reference>
<dbReference type="PANTHER" id="PTHR48100:SF58">
    <property type="entry name" value="PE-PGRS FAMILY PROTEIN PE_PGRS11"/>
    <property type="match status" value="1"/>
</dbReference>
<organism evidence="1 2">
    <name type="scientific">Leifsonia poae</name>
    <dbReference type="NCBI Taxonomy" id="110933"/>
    <lineage>
        <taxon>Bacteria</taxon>
        <taxon>Bacillati</taxon>
        <taxon>Actinomycetota</taxon>
        <taxon>Actinomycetes</taxon>
        <taxon>Micrococcales</taxon>
        <taxon>Microbacteriaceae</taxon>
        <taxon>Leifsonia</taxon>
    </lineage>
</organism>